<dbReference type="Proteomes" id="UP001456224">
    <property type="component" value="Chromosome"/>
</dbReference>
<evidence type="ECO:0000313" key="5">
    <source>
        <dbReference type="Proteomes" id="UP001456224"/>
    </source>
</evidence>
<dbReference type="Pfam" id="PF01575">
    <property type="entry name" value="MaoC_dehydratas"/>
    <property type="match status" value="1"/>
</dbReference>
<evidence type="ECO:0000259" key="1">
    <source>
        <dbReference type="Pfam" id="PF01575"/>
    </source>
</evidence>
<dbReference type="RefSeq" id="WP_129243792.1">
    <property type="nucleotide sequence ID" value="NZ_CP148753.1"/>
</dbReference>
<keyword evidence="5" id="KW-1185">Reference proteome</keyword>
<sequence length="165" mass="17944">MQSLPSAGPPALPAGSAPQALEVGHTFLSAGRTVTESDIVNFACLSGDFNRLHVDREYASGTPFGQRIAHGLLVLSILSGLTTQSDGYRRLEPYVLALIDINCRFPKPTFIGDTIVVRVSVVDKTAQYRPGKDKVVFRREAINQRGEVVVQANFAMLMRPMEANA</sequence>
<dbReference type="InterPro" id="IPR052342">
    <property type="entry name" value="MCH/BMMD"/>
</dbReference>
<accession>A0A446CU54</accession>
<evidence type="ECO:0000313" key="2">
    <source>
        <dbReference type="EMBL" id="SSW71380.1"/>
    </source>
</evidence>
<organism evidence="2 4">
    <name type="scientific">Achromobacter veterisilvae</name>
    <dbReference type="NCBI Taxonomy" id="2069367"/>
    <lineage>
        <taxon>Bacteria</taxon>
        <taxon>Pseudomonadati</taxon>
        <taxon>Pseudomonadota</taxon>
        <taxon>Betaproteobacteria</taxon>
        <taxon>Burkholderiales</taxon>
        <taxon>Alcaligenaceae</taxon>
        <taxon>Achromobacter</taxon>
    </lineage>
</organism>
<dbReference type="SUPFAM" id="SSF54637">
    <property type="entry name" value="Thioesterase/thiol ester dehydrase-isomerase"/>
    <property type="match status" value="1"/>
</dbReference>
<dbReference type="Proteomes" id="UP000289465">
    <property type="component" value="Unassembled WGS sequence"/>
</dbReference>
<proteinExistence type="predicted"/>
<dbReference type="InterPro" id="IPR029069">
    <property type="entry name" value="HotDog_dom_sf"/>
</dbReference>
<reference evidence="3 5" key="2">
    <citation type="submission" date="2024-03" db="EMBL/GenBank/DDBJ databases">
        <title>Reference genomes for the five species model microbial community.</title>
        <authorList>
            <person name="Padfield D."/>
        </authorList>
    </citation>
    <scope>NUCLEOTIDE SEQUENCE [LARGE SCALE GENOMIC DNA]</scope>
    <source>
        <strain evidence="3 5">AB1</strain>
    </source>
</reference>
<dbReference type="InterPro" id="IPR002539">
    <property type="entry name" value="MaoC-like_dom"/>
</dbReference>
<feature type="domain" description="MaoC-like" evidence="1">
    <location>
        <begin position="26"/>
        <end position="127"/>
    </location>
</feature>
<reference evidence="2 4" key="1">
    <citation type="submission" date="2018-07" db="EMBL/GenBank/DDBJ databases">
        <authorList>
            <person name="Peeters C."/>
        </authorList>
    </citation>
    <scope>NUCLEOTIDE SEQUENCE [LARGE SCALE GENOMIC DNA]</scope>
    <source>
        <strain evidence="2 4">LMG 30378</strain>
    </source>
</reference>
<dbReference type="EMBL" id="UFQC01000029">
    <property type="protein sequence ID" value="SSW71380.1"/>
    <property type="molecule type" value="Genomic_DNA"/>
</dbReference>
<dbReference type="EMBL" id="CP148753">
    <property type="protein sequence ID" value="WXR76316.1"/>
    <property type="molecule type" value="Genomic_DNA"/>
</dbReference>
<dbReference type="OrthoDB" id="6703795at2"/>
<protein>
    <submittedName>
        <fullName evidence="2">Bifunctional protein PaaZ</fullName>
    </submittedName>
    <submittedName>
        <fullName evidence="3">MaoC/PaaZ C-terminal domain-containing protein</fullName>
    </submittedName>
</protein>
<evidence type="ECO:0000313" key="3">
    <source>
        <dbReference type="EMBL" id="WXR76316.1"/>
    </source>
</evidence>
<gene>
    <name evidence="2" type="primary">paaZ_4</name>
    <name evidence="2" type="ORF">AVE30378_04539</name>
    <name evidence="3" type="ORF">WHX56_12695</name>
</gene>
<name>A0A446CU54_9BURK</name>
<dbReference type="AlphaFoldDB" id="A0A446CU54"/>
<dbReference type="PANTHER" id="PTHR43664:SF1">
    <property type="entry name" value="BETA-METHYLMALYL-COA DEHYDRATASE"/>
    <property type="match status" value="1"/>
</dbReference>
<dbReference type="Gene3D" id="3.10.129.10">
    <property type="entry name" value="Hotdog Thioesterase"/>
    <property type="match status" value="1"/>
</dbReference>
<evidence type="ECO:0000313" key="4">
    <source>
        <dbReference type="Proteomes" id="UP000289465"/>
    </source>
</evidence>
<dbReference type="PANTHER" id="PTHR43664">
    <property type="entry name" value="MONOAMINE OXIDASE-RELATED"/>
    <property type="match status" value="1"/>
</dbReference>